<feature type="chain" id="PRO_5023895222" description="Phytocyanin domain-containing protein" evidence="2">
    <location>
        <begin position="25"/>
        <end position="160"/>
    </location>
</feature>
<name>A0A5J9UG94_9POAL</name>
<organism evidence="4 5">
    <name type="scientific">Eragrostis curvula</name>
    <name type="common">weeping love grass</name>
    <dbReference type="NCBI Taxonomy" id="38414"/>
    <lineage>
        <taxon>Eukaryota</taxon>
        <taxon>Viridiplantae</taxon>
        <taxon>Streptophyta</taxon>
        <taxon>Embryophyta</taxon>
        <taxon>Tracheophyta</taxon>
        <taxon>Spermatophyta</taxon>
        <taxon>Magnoliopsida</taxon>
        <taxon>Liliopsida</taxon>
        <taxon>Poales</taxon>
        <taxon>Poaceae</taxon>
        <taxon>PACMAD clade</taxon>
        <taxon>Chloridoideae</taxon>
        <taxon>Eragrostideae</taxon>
        <taxon>Eragrostidinae</taxon>
        <taxon>Eragrostis</taxon>
    </lineage>
</organism>
<protein>
    <recommendedName>
        <fullName evidence="3">Phytocyanin domain-containing protein</fullName>
    </recommendedName>
</protein>
<proteinExistence type="predicted"/>
<feature type="signal peptide" evidence="2">
    <location>
        <begin position="1"/>
        <end position="24"/>
    </location>
</feature>
<evidence type="ECO:0000256" key="2">
    <source>
        <dbReference type="SAM" id="SignalP"/>
    </source>
</evidence>
<evidence type="ECO:0000256" key="1">
    <source>
        <dbReference type="SAM" id="MobiDB-lite"/>
    </source>
</evidence>
<dbReference type="GO" id="GO:0009055">
    <property type="term" value="F:electron transfer activity"/>
    <property type="evidence" value="ECO:0007669"/>
    <property type="project" value="InterPro"/>
</dbReference>
<keyword evidence="2" id="KW-0732">Signal</keyword>
<comment type="caution">
    <text evidence="4">The sequence shown here is derived from an EMBL/GenBank/DDBJ whole genome shotgun (WGS) entry which is preliminary data.</text>
</comment>
<feature type="region of interest" description="Disordered" evidence="1">
    <location>
        <begin position="128"/>
        <end position="160"/>
    </location>
</feature>
<dbReference type="Pfam" id="PF02298">
    <property type="entry name" value="Cu_bind_like"/>
    <property type="match status" value="1"/>
</dbReference>
<dbReference type="Gene3D" id="2.60.40.420">
    <property type="entry name" value="Cupredoxins - blue copper proteins"/>
    <property type="match status" value="1"/>
</dbReference>
<accession>A0A5J9UG94</accession>
<evidence type="ECO:0000313" key="5">
    <source>
        <dbReference type="Proteomes" id="UP000324897"/>
    </source>
</evidence>
<dbReference type="InterPro" id="IPR003245">
    <property type="entry name" value="Phytocyanin_dom"/>
</dbReference>
<evidence type="ECO:0000259" key="3">
    <source>
        <dbReference type="Pfam" id="PF02298"/>
    </source>
</evidence>
<dbReference type="Gramene" id="TVU22759">
    <property type="protein sequence ID" value="TVU22759"/>
    <property type="gene ID" value="EJB05_32477"/>
</dbReference>
<keyword evidence="5" id="KW-1185">Reference proteome</keyword>
<feature type="domain" description="Phytocyanin" evidence="3">
    <location>
        <begin position="58"/>
        <end position="114"/>
    </location>
</feature>
<reference evidence="4 5" key="1">
    <citation type="journal article" date="2019" name="Sci. Rep.">
        <title>A high-quality genome of Eragrostis curvula grass provides insights into Poaceae evolution and supports new strategies to enhance forage quality.</title>
        <authorList>
            <person name="Carballo J."/>
            <person name="Santos B.A.C.M."/>
            <person name="Zappacosta D."/>
            <person name="Garbus I."/>
            <person name="Selva J.P."/>
            <person name="Gallo C.A."/>
            <person name="Diaz A."/>
            <person name="Albertini E."/>
            <person name="Caccamo M."/>
            <person name="Echenique V."/>
        </authorList>
    </citation>
    <scope>NUCLEOTIDE SEQUENCE [LARGE SCALE GENOMIC DNA]</scope>
    <source>
        <strain evidence="5">cv. Victoria</strain>
        <tissue evidence="4">Leaf</tissue>
    </source>
</reference>
<dbReference type="InterPro" id="IPR008972">
    <property type="entry name" value="Cupredoxin"/>
</dbReference>
<gene>
    <name evidence="4" type="ORF">EJB05_32477</name>
</gene>
<dbReference type="AlphaFoldDB" id="A0A5J9UG94"/>
<dbReference type="Proteomes" id="UP000324897">
    <property type="component" value="Unassembled WGS sequence"/>
</dbReference>
<evidence type="ECO:0000313" key="4">
    <source>
        <dbReference type="EMBL" id="TVU22759.1"/>
    </source>
</evidence>
<dbReference type="SUPFAM" id="SSF49503">
    <property type="entry name" value="Cupredoxins"/>
    <property type="match status" value="1"/>
</dbReference>
<dbReference type="EMBL" id="RWGY01000026">
    <property type="protein sequence ID" value="TVU22759.1"/>
    <property type="molecule type" value="Genomic_DNA"/>
</dbReference>
<sequence>MASPLGVITLSLLLVLLTASGCSGREFIVIRDPTEWLRWEVKDIPQAARQLPDQRHARYDKYEGAVLCVSQSHYDACNTPEPFLRLDGVDSRFVLDSSGYHSFISDEAMRCWFGENLSVFVHGVPDNTPSALPPPPQKLVSKGNGRVKNRPHSSSIFYRS</sequence>